<name>A0AAD5QLU0_PARTN</name>
<sequence length="67" mass="7577">MGYAYLYKTKGLRGHLSLLRRPKPSTATHKRKSPTLSGGGMSRIHLSASEIKRREMIMVTPLEELTH</sequence>
<dbReference type="EMBL" id="JAHQIW010002375">
    <property type="protein sequence ID" value="KAJ1355167.1"/>
    <property type="molecule type" value="Genomic_DNA"/>
</dbReference>
<accession>A0AAD5QLU0</accession>
<evidence type="ECO:0000313" key="3">
    <source>
        <dbReference type="Proteomes" id="UP001196413"/>
    </source>
</evidence>
<dbReference type="Proteomes" id="UP001196413">
    <property type="component" value="Unassembled WGS sequence"/>
</dbReference>
<evidence type="ECO:0000256" key="1">
    <source>
        <dbReference type="SAM" id="MobiDB-lite"/>
    </source>
</evidence>
<reference evidence="2" key="1">
    <citation type="submission" date="2021-06" db="EMBL/GenBank/DDBJ databases">
        <title>Parelaphostrongylus tenuis whole genome reference sequence.</title>
        <authorList>
            <person name="Garwood T.J."/>
            <person name="Larsen P.A."/>
            <person name="Fountain-Jones N.M."/>
            <person name="Garbe J.R."/>
            <person name="Macchietto M.G."/>
            <person name="Kania S.A."/>
            <person name="Gerhold R.W."/>
            <person name="Richards J.E."/>
            <person name="Wolf T.M."/>
        </authorList>
    </citation>
    <scope>NUCLEOTIDE SEQUENCE</scope>
    <source>
        <strain evidence="2">MNPRO001-30</strain>
        <tissue evidence="2">Meninges</tissue>
    </source>
</reference>
<gene>
    <name evidence="2" type="ORF">KIN20_012474</name>
</gene>
<comment type="caution">
    <text evidence="2">The sequence shown here is derived from an EMBL/GenBank/DDBJ whole genome shotgun (WGS) entry which is preliminary data.</text>
</comment>
<keyword evidence="3" id="KW-1185">Reference proteome</keyword>
<dbReference type="AlphaFoldDB" id="A0AAD5QLU0"/>
<proteinExistence type="predicted"/>
<protein>
    <submittedName>
        <fullName evidence="2">Uncharacterized protein</fullName>
    </submittedName>
</protein>
<feature type="compositionally biased region" description="Basic residues" evidence="1">
    <location>
        <begin position="19"/>
        <end position="33"/>
    </location>
</feature>
<organism evidence="2 3">
    <name type="scientific">Parelaphostrongylus tenuis</name>
    <name type="common">Meningeal worm</name>
    <dbReference type="NCBI Taxonomy" id="148309"/>
    <lineage>
        <taxon>Eukaryota</taxon>
        <taxon>Metazoa</taxon>
        <taxon>Ecdysozoa</taxon>
        <taxon>Nematoda</taxon>
        <taxon>Chromadorea</taxon>
        <taxon>Rhabditida</taxon>
        <taxon>Rhabditina</taxon>
        <taxon>Rhabditomorpha</taxon>
        <taxon>Strongyloidea</taxon>
        <taxon>Metastrongylidae</taxon>
        <taxon>Parelaphostrongylus</taxon>
    </lineage>
</organism>
<evidence type="ECO:0000313" key="2">
    <source>
        <dbReference type="EMBL" id="KAJ1355167.1"/>
    </source>
</evidence>
<feature type="region of interest" description="Disordered" evidence="1">
    <location>
        <begin position="19"/>
        <end position="49"/>
    </location>
</feature>